<feature type="compositionally biased region" description="Basic and acidic residues" evidence="1">
    <location>
        <begin position="425"/>
        <end position="442"/>
    </location>
</feature>
<dbReference type="PANTHER" id="PTHR33960">
    <property type="entry name" value="SIMILAR TO KIAA0825 PROTEIN"/>
    <property type="match status" value="1"/>
</dbReference>
<evidence type="ECO:0000256" key="1">
    <source>
        <dbReference type="SAM" id="MobiDB-lite"/>
    </source>
</evidence>
<protein>
    <submittedName>
        <fullName evidence="2">Uncharacterized protein</fullName>
    </submittedName>
</protein>
<reference evidence="2" key="1">
    <citation type="submission" date="2022-11" db="UniProtKB">
        <authorList>
            <consortium name="EnsemblMetazoa"/>
        </authorList>
    </citation>
    <scope>IDENTIFICATION</scope>
</reference>
<dbReference type="OMA" id="DTIISHM"/>
<dbReference type="InterPro" id="IPR027993">
    <property type="entry name" value="DUF4495"/>
</dbReference>
<sequence length="1385" mass="154295">MSNARSSPLCSLPSVSAMFKMGPPCLQTLHAAMEDIDRQLSENDKSIEDTLRCLVQATNSLSADNDYTNIKDAMDSLLHTPVLEECACLSPEPEDVGVLLRTILKHLTTNPGCELTTFRQLLYLSSHEGLGLPIRAPEPDHMTQSAMSLNTVADAADESNDLLWEDIRSRLRRFFFERLQQLPVRPRDAGLLDLHGKQRVEYLQSLCILYPVRKVWSSYQLLRSQQVSTVIQDVMTPSLSDESITEAAEPKPATTLDQLAMRLPKLVVCLEGMIEADFTVMLANVFDGQVEAAQALREIYLCSLSEELQTLLERAWEVKGQEAKAEKKKKTTGKRMVGSVVGSSLFGDEDEMEDDMDSEGVEVDISIEDLPPLTQDELVHLVTITEQLSGMDAYIHALHQQASRDSSAMLKHGRPKGSIKSALKHTRDPSSRDTSHRGEYTGRRGVLPDAIPPPFGVTPGMMTPETTAQRRHHILDSPASQIKWEWSSILEGVVSDVCTSLPSLVKNVCQSALQQEEMMHAQTQTVHMVPVCGDLVNSFSEYPRSVSKSLIDLVSFLDTILPLAVNGAEGVMKPLRAAYVEAVTASMGHYFRKISNIFGTVASPTKSSYTNIVEKYKLLSIASFATSHLTYYGDVLGDDESRHSLGTVKKQYSELVTSLKGQILDYQDHVISTIVLQDAESHHWGDQRPFYEDERCSFSVQMWHLHLDALRRELFSICPPGLAQEIFGEVVNRSLALLAQRYNRAKPSYKRTRQYRADITALLLITLDHLWYLCPSPGPLLDPLSTHHPVSPIHNSCTCLLSALAVVGSPLGDLYRVYRKGFSQRKAGGGMERTISEQEAVEGSSGLLSLAMSSSREWLRWIRPGLFDGLQKGMDNLPDKQAAFIQLKLLCNQPCPKYPLLLQAVLMRNCLVPTLMVTNTGPTQSQTSRLNSLSAYDGCSGGICPGKPCRSYQSQDIPDVVQPIVDLLALCGDQPNALTTVLMAMIEKEDIWECFEASCLPGKTLPVPLWLASVYKLISSYIDRAIKPALAVLLRDPVDPKHQVGFIDSVKELPCGCRLKQKAQIIKATGPQEDILTAMQVLITSLADNVGALPTPLCVFFNSLQQHLNEKEVHCTHDCIGLQVIASSLYNRLCDQEMLVELAGLPIGSQTYSEISQFGDYCYQVLTSSTAKCRDSLPQPVYTFMGCHTDWLHSKIDTIISHMDNELFVNCSGYPLEEAPSEFLEHYRQMQASLILQAPDGEKYLLQVYNMLTNNLDWFEHQLEIPPVFPSKDPSSSPTNPKESPIFSLDLTKSPAHSHTHAQPFQPLACFNTLNGAQFDQTALAEFPFNWPRLLQCELGMSEVGFRTLLSHRHEMQEDAYLEEAEKKPVHILRSKYNLEVAELV</sequence>
<proteinExistence type="predicted"/>
<dbReference type="OrthoDB" id="10007406at2759"/>
<feature type="compositionally biased region" description="Polar residues" evidence="1">
    <location>
        <begin position="1273"/>
        <end position="1282"/>
    </location>
</feature>
<dbReference type="EnsemblMetazoa" id="XM_038221936.1">
    <property type="protein sequence ID" value="XP_038077864.1"/>
    <property type="gene ID" value="LOC119745542"/>
</dbReference>
<dbReference type="CTD" id="285600"/>
<dbReference type="PANTHER" id="PTHR33960:SF1">
    <property type="entry name" value="SIMILAR TO KIAA0825 PROTEIN"/>
    <property type="match status" value="1"/>
</dbReference>
<dbReference type="GeneID" id="119745542"/>
<evidence type="ECO:0000313" key="2">
    <source>
        <dbReference type="EnsemblMetazoa" id="XP_038077864.1"/>
    </source>
</evidence>
<evidence type="ECO:0000313" key="3">
    <source>
        <dbReference type="Proteomes" id="UP000887568"/>
    </source>
</evidence>
<organism evidence="2 3">
    <name type="scientific">Patiria miniata</name>
    <name type="common">Bat star</name>
    <name type="synonym">Asterina miniata</name>
    <dbReference type="NCBI Taxonomy" id="46514"/>
    <lineage>
        <taxon>Eukaryota</taxon>
        <taxon>Metazoa</taxon>
        <taxon>Echinodermata</taxon>
        <taxon>Eleutherozoa</taxon>
        <taxon>Asterozoa</taxon>
        <taxon>Asteroidea</taxon>
        <taxon>Valvatacea</taxon>
        <taxon>Valvatida</taxon>
        <taxon>Asterinidae</taxon>
        <taxon>Patiria</taxon>
    </lineage>
</organism>
<feature type="region of interest" description="Disordered" evidence="1">
    <location>
        <begin position="405"/>
        <end position="454"/>
    </location>
</feature>
<name>A0A914BP02_PATMI</name>
<dbReference type="RefSeq" id="XP_038077864.1">
    <property type="nucleotide sequence ID" value="XM_038221936.1"/>
</dbReference>
<feature type="region of interest" description="Disordered" evidence="1">
    <location>
        <begin position="1269"/>
        <end position="1289"/>
    </location>
</feature>
<dbReference type="Proteomes" id="UP000887568">
    <property type="component" value="Unplaced"/>
</dbReference>
<dbReference type="Pfam" id="PF14906">
    <property type="entry name" value="DUF4495"/>
    <property type="match status" value="1"/>
</dbReference>
<accession>A0A914BP02</accession>
<keyword evidence="3" id="KW-1185">Reference proteome</keyword>